<dbReference type="KEGG" id="pvac:HC248_03175"/>
<dbReference type="InterPro" id="IPR036457">
    <property type="entry name" value="PPM-type-like_dom_sf"/>
</dbReference>
<dbReference type="NCBIfam" id="TIGR00229">
    <property type="entry name" value="sensory_box"/>
    <property type="match status" value="1"/>
</dbReference>
<dbReference type="InterPro" id="IPR000700">
    <property type="entry name" value="PAS-assoc_C"/>
</dbReference>
<keyword evidence="2" id="KW-0812">Transmembrane</keyword>
<dbReference type="InterPro" id="IPR001932">
    <property type="entry name" value="PPM-type_phosphatase-like_dom"/>
</dbReference>
<dbReference type="CDD" id="cd00130">
    <property type="entry name" value="PAS"/>
    <property type="match status" value="1"/>
</dbReference>
<name>A0A6H2HE40_9BURK</name>
<keyword evidence="6" id="KW-1185">Reference proteome</keyword>
<organism evidence="5 6">
    <name type="scientific">Polaromonas vacuolata</name>
    <dbReference type="NCBI Taxonomy" id="37448"/>
    <lineage>
        <taxon>Bacteria</taxon>
        <taxon>Pseudomonadati</taxon>
        <taxon>Pseudomonadota</taxon>
        <taxon>Betaproteobacteria</taxon>
        <taxon>Burkholderiales</taxon>
        <taxon>Comamonadaceae</taxon>
        <taxon>Polaromonas</taxon>
    </lineage>
</organism>
<keyword evidence="1 5" id="KW-0378">Hydrolase</keyword>
<dbReference type="GO" id="GO:0016791">
    <property type="term" value="F:phosphatase activity"/>
    <property type="evidence" value="ECO:0007669"/>
    <property type="project" value="TreeGrafter"/>
</dbReference>
<sequence length="645" mass="72032">MQSAYKHLLRHILMQKLSLPSHPSNHFRLSLRTWLFIFSLLAMLPLLLFAIHTINRISNAQTESVLRNLQRQSKILTHSTQNELDAAFSALQMLASGAEINRTALPRLYRHAKNVVQDNPAFTAITLTDANEQLLFHSDAPLEKSNLKTNDLELTEPVFKNGRPNLSSLSGTSQNGRPVVILSAPISQGDKLAYCLRLYLGLESFDRLLANELLPSGWVAVIVDAKARVIARSLEANDFFTPNTLSDLLSASPHNDGRLSETTTLNGTVMTTLVRTLPGVNWRLAVAVPTQQMNAPRLQLLRELMLLTGMWLTLSFLLSQILATYLLRQLKRITSMVEKNSDPSVIRLRINESWQFIQTIAINQRNAQRVKDNLSDTSRQRDEVHALYEQAPCGYYSIDTEGRIIRINQTLILWLGYQLHEMLGYKSSDFLAGDGRDAFKQNFSTLLAQKKLKNQERVFIRKDGSEMPALISAEVVFDDAGQVVLIRAVVFDNTERKLAQQTLADARAREMETGRQIQLTLLSTPQLSAYAGLWLSTFSQASRGVDGDFLDVVAVGDHLLDIVAGDVMGKGVPAALMGAAIKLQFSRSKSELFGQRDTRENPPQPAEIVTAVNRAIAPQLQVLGAFATLIYLRIDTQENLSRIQV</sequence>
<dbReference type="PANTHER" id="PTHR43156:SF2">
    <property type="entry name" value="STAGE II SPORULATION PROTEIN E"/>
    <property type="match status" value="1"/>
</dbReference>
<dbReference type="AlphaFoldDB" id="A0A6H2HE40"/>
<dbReference type="InterPro" id="IPR000014">
    <property type="entry name" value="PAS"/>
</dbReference>
<dbReference type="Proteomes" id="UP000502041">
    <property type="component" value="Chromosome"/>
</dbReference>
<accession>A0A6H2HE40</accession>
<feature type="transmembrane region" description="Helical" evidence="2">
    <location>
        <begin position="304"/>
        <end position="327"/>
    </location>
</feature>
<dbReference type="EMBL" id="CP051461">
    <property type="protein sequence ID" value="QJC57844.1"/>
    <property type="molecule type" value="Genomic_DNA"/>
</dbReference>
<protein>
    <submittedName>
        <fullName evidence="5">Phosphoserine phosphatase RsbP</fullName>
        <ecNumber evidence="5">3.1.3.3</ecNumber>
    </submittedName>
</protein>
<gene>
    <name evidence="5" type="primary">rsbP</name>
    <name evidence="5" type="ORF">HC248_03175</name>
</gene>
<dbReference type="Pfam" id="PF13426">
    <property type="entry name" value="PAS_9"/>
    <property type="match status" value="1"/>
</dbReference>
<dbReference type="InterPro" id="IPR035965">
    <property type="entry name" value="PAS-like_dom_sf"/>
</dbReference>
<evidence type="ECO:0000259" key="3">
    <source>
        <dbReference type="PROSITE" id="PS50112"/>
    </source>
</evidence>
<evidence type="ECO:0000313" key="6">
    <source>
        <dbReference type="Proteomes" id="UP000502041"/>
    </source>
</evidence>
<dbReference type="SUPFAM" id="SSF55785">
    <property type="entry name" value="PYP-like sensor domain (PAS domain)"/>
    <property type="match status" value="1"/>
</dbReference>
<feature type="domain" description="PAS" evidence="3">
    <location>
        <begin position="380"/>
        <end position="450"/>
    </location>
</feature>
<dbReference type="InterPro" id="IPR052016">
    <property type="entry name" value="Bact_Sigma-Reg"/>
</dbReference>
<evidence type="ECO:0000313" key="5">
    <source>
        <dbReference type="EMBL" id="QJC57844.1"/>
    </source>
</evidence>
<feature type="transmembrane region" description="Helical" evidence="2">
    <location>
        <begin position="34"/>
        <end position="54"/>
    </location>
</feature>
<dbReference type="EC" id="3.1.3.3" evidence="5"/>
<reference evidence="5 6" key="1">
    <citation type="submission" date="2020-04" db="EMBL/GenBank/DDBJ databases">
        <title>Complete genome of a Psychrophilic, Marine, Gas Vacuolate Bacterium Polaromonas vacuolata KCTC 22033T.</title>
        <authorList>
            <person name="Hwang K."/>
            <person name="Kim K.M."/>
        </authorList>
    </citation>
    <scope>NUCLEOTIDE SEQUENCE [LARGE SCALE GENOMIC DNA]</scope>
    <source>
        <strain evidence="5 6">KCTC 22033</strain>
    </source>
</reference>
<dbReference type="SMART" id="SM00091">
    <property type="entry name" value="PAS"/>
    <property type="match status" value="1"/>
</dbReference>
<dbReference type="CDD" id="cd18773">
    <property type="entry name" value="PDC1_HK_sensor"/>
    <property type="match status" value="1"/>
</dbReference>
<dbReference type="Pfam" id="PF07228">
    <property type="entry name" value="SpoIIE"/>
    <property type="match status" value="1"/>
</dbReference>
<dbReference type="Gene3D" id="3.30.450.20">
    <property type="entry name" value="PAS domain"/>
    <property type="match status" value="2"/>
</dbReference>
<dbReference type="SMART" id="SM00086">
    <property type="entry name" value="PAC"/>
    <property type="match status" value="1"/>
</dbReference>
<evidence type="ECO:0000259" key="4">
    <source>
        <dbReference type="PROSITE" id="PS50113"/>
    </source>
</evidence>
<dbReference type="PROSITE" id="PS50112">
    <property type="entry name" value="PAS"/>
    <property type="match status" value="1"/>
</dbReference>
<dbReference type="PANTHER" id="PTHR43156">
    <property type="entry name" value="STAGE II SPORULATION PROTEIN E-RELATED"/>
    <property type="match status" value="1"/>
</dbReference>
<keyword evidence="2" id="KW-1133">Transmembrane helix</keyword>
<dbReference type="Gene3D" id="3.60.40.10">
    <property type="entry name" value="PPM-type phosphatase domain"/>
    <property type="match status" value="1"/>
</dbReference>
<dbReference type="PROSITE" id="PS50113">
    <property type="entry name" value="PAC"/>
    <property type="match status" value="1"/>
</dbReference>
<dbReference type="InterPro" id="IPR001610">
    <property type="entry name" value="PAC"/>
</dbReference>
<feature type="domain" description="PAC" evidence="4">
    <location>
        <begin position="453"/>
        <end position="505"/>
    </location>
</feature>
<evidence type="ECO:0000256" key="2">
    <source>
        <dbReference type="SAM" id="Phobius"/>
    </source>
</evidence>
<keyword evidence="2" id="KW-0472">Membrane</keyword>
<proteinExistence type="predicted"/>
<evidence type="ECO:0000256" key="1">
    <source>
        <dbReference type="ARBA" id="ARBA00022801"/>
    </source>
</evidence>